<feature type="domain" description="Transglycosylase SLT" evidence="3">
    <location>
        <begin position="232"/>
        <end position="313"/>
    </location>
</feature>
<gene>
    <name evidence="4" type="ORF">JCM31447_31080</name>
</gene>
<feature type="domain" description="M23ase beta-sheet core" evidence="2">
    <location>
        <begin position="120"/>
        <end position="207"/>
    </location>
</feature>
<dbReference type="Proteomes" id="UP000291236">
    <property type="component" value="Plasmid 79K"/>
</dbReference>
<evidence type="ECO:0000259" key="2">
    <source>
        <dbReference type="Pfam" id="PF01551"/>
    </source>
</evidence>
<dbReference type="GeneID" id="39493339"/>
<dbReference type="KEGG" id="sbf:JCM31447_31080"/>
<dbReference type="PROSITE" id="PS51348">
    <property type="entry name" value="GLYCOSYL_HYDROL_F22_2"/>
    <property type="match status" value="1"/>
</dbReference>
<dbReference type="Gene3D" id="1.10.530.10">
    <property type="match status" value="1"/>
</dbReference>
<protein>
    <recommendedName>
        <fullName evidence="6">Peptidase M23 domain-containing protein</fullName>
    </recommendedName>
</protein>
<dbReference type="Gene3D" id="2.70.70.10">
    <property type="entry name" value="Glucose Permease (Domain IIA)"/>
    <property type="match status" value="1"/>
</dbReference>
<sequence length="323" mass="36392">MKLLKIFIIYILFANMICSAEIFHDGSQLKLVYPNPLKKNILNKQSELKNKHFKKKSISLKKSALKNVNSNANKKKLKSVFSNSYSYKHSYLFNADVMHPISGDVVSKFGWNAFGEGGFNTGILIKPLKKEVFSPAAGKIIFIGEVDGYTGKTIAIKSDNFFAVISGKISGNFTEGMQLNKGQKIGELSSDNLNFEVRDFRGNPYDPIAVVSKKKRIVRNVNIFQAFEKLLLKHGFHPKFIPIMFCIANWESSLNPSATNYNRNKTLDIGLFQINSIWQKKCRASINQLYDIDANTRCALTVLKVQGLSAWVTYNKYASMCNG</sequence>
<dbReference type="InterPro" id="IPR043992">
    <property type="entry name" value="SLT_3"/>
</dbReference>
<dbReference type="RefSeq" id="WP_130613019.1">
    <property type="nucleotide sequence ID" value="NZ_AP019369.1"/>
</dbReference>
<dbReference type="GO" id="GO:0003796">
    <property type="term" value="F:lysozyme activity"/>
    <property type="evidence" value="ECO:0007669"/>
    <property type="project" value="TreeGrafter"/>
</dbReference>
<evidence type="ECO:0000313" key="4">
    <source>
        <dbReference type="EMBL" id="BBH54634.1"/>
    </source>
</evidence>
<dbReference type="InterPro" id="IPR016047">
    <property type="entry name" value="M23ase_b-sheet_dom"/>
</dbReference>
<proteinExistence type="predicted"/>
<evidence type="ECO:0000313" key="5">
    <source>
        <dbReference type="Proteomes" id="UP000291236"/>
    </source>
</evidence>
<dbReference type="InterPro" id="IPR011055">
    <property type="entry name" value="Dup_hybrid_motif"/>
</dbReference>
<keyword evidence="4" id="KW-0614">Plasmid</keyword>
<accession>A0A4P2VQX5</accession>
<dbReference type="EMBL" id="AP019369">
    <property type="protein sequence ID" value="BBH54634.1"/>
    <property type="molecule type" value="Genomic_DNA"/>
</dbReference>
<dbReference type="AlphaFoldDB" id="A0A4P2VQX5"/>
<name>A0A4P2VQX5_FLUSA</name>
<dbReference type="OrthoDB" id="9808681at2"/>
<geneLocation type="plasmid" evidence="4 5">
    <name>79K</name>
</geneLocation>
<keyword evidence="5" id="KW-1185">Reference proteome</keyword>
<dbReference type="Pfam" id="PF01551">
    <property type="entry name" value="Peptidase_M23"/>
    <property type="match status" value="1"/>
</dbReference>
<dbReference type="CDD" id="cd12797">
    <property type="entry name" value="M23_peptidase"/>
    <property type="match status" value="1"/>
</dbReference>
<keyword evidence="1" id="KW-1015">Disulfide bond</keyword>
<organism evidence="4 5">
    <name type="scientific">Fluviispira sanaruensis</name>
    <dbReference type="NCBI Taxonomy" id="2493639"/>
    <lineage>
        <taxon>Bacteria</taxon>
        <taxon>Pseudomonadati</taxon>
        <taxon>Bdellovibrionota</taxon>
        <taxon>Oligoflexia</taxon>
        <taxon>Silvanigrellales</taxon>
        <taxon>Silvanigrellaceae</taxon>
        <taxon>Fluviispira</taxon>
    </lineage>
</organism>
<dbReference type="InterPro" id="IPR001916">
    <property type="entry name" value="Glyco_hydro_22"/>
</dbReference>
<dbReference type="InterPro" id="IPR023346">
    <property type="entry name" value="Lysozyme-like_dom_sf"/>
</dbReference>
<dbReference type="SUPFAM" id="SSF51261">
    <property type="entry name" value="Duplicated hybrid motif"/>
    <property type="match status" value="1"/>
</dbReference>
<dbReference type="SMART" id="SM00263">
    <property type="entry name" value="LYZ1"/>
    <property type="match status" value="1"/>
</dbReference>
<evidence type="ECO:0008006" key="6">
    <source>
        <dbReference type="Google" id="ProtNLM"/>
    </source>
</evidence>
<dbReference type="PANTHER" id="PTHR11407:SF63">
    <property type="entry name" value="LYSOZYME C"/>
    <property type="match status" value="1"/>
</dbReference>
<dbReference type="SUPFAM" id="SSF53955">
    <property type="entry name" value="Lysozyme-like"/>
    <property type="match status" value="1"/>
</dbReference>
<dbReference type="Pfam" id="PF18896">
    <property type="entry name" value="SLT_3"/>
    <property type="match status" value="1"/>
</dbReference>
<evidence type="ECO:0000259" key="3">
    <source>
        <dbReference type="Pfam" id="PF18896"/>
    </source>
</evidence>
<evidence type="ECO:0000256" key="1">
    <source>
        <dbReference type="ARBA" id="ARBA00023157"/>
    </source>
</evidence>
<reference evidence="4 5" key="1">
    <citation type="submission" date="2018-12" db="EMBL/GenBank/DDBJ databases">
        <title>Rubrispira sanarue gen. nov., sp., nov., a member of the order Silvanigrellales, isolated from a brackish lake in Hamamatsu Japan.</title>
        <authorList>
            <person name="Maejima Y."/>
            <person name="Iino T."/>
            <person name="Muraguchi Y."/>
            <person name="Fukuda K."/>
            <person name="Nojiri H."/>
            <person name="Ohkuma M."/>
            <person name="Moriuchi R."/>
            <person name="Dohra H."/>
            <person name="Kimbara K."/>
            <person name="Shintani M."/>
        </authorList>
    </citation>
    <scope>NUCLEOTIDE SEQUENCE [LARGE SCALE GENOMIC DNA]</scope>
    <source>
        <strain evidence="4 5">RF1110005</strain>
        <plasmid evidence="4 5">79K</plasmid>
    </source>
</reference>
<dbReference type="PANTHER" id="PTHR11407">
    <property type="entry name" value="LYSOZYME C"/>
    <property type="match status" value="1"/>
</dbReference>